<accession>A0AAV8X700</accession>
<evidence type="ECO:0000256" key="1">
    <source>
        <dbReference type="ARBA" id="ARBA00022670"/>
    </source>
</evidence>
<dbReference type="Pfam" id="PF12032">
    <property type="entry name" value="CLIP"/>
    <property type="match status" value="1"/>
</dbReference>
<keyword evidence="4" id="KW-0720">Serine protease</keyword>
<dbReference type="InterPro" id="IPR022700">
    <property type="entry name" value="CLIP"/>
</dbReference>
<keyword evidence="3" id="KW-0378">Hydrolase</keyword>
<dbReference type="GO" id="GO:0008236">
    <property type="term" value="F:serine-type peptidase activity"/>
    <property type="evidence" value="ECO:0007669"/>
    <property type="project" value="UniProtKB-KW"/>
</dbReference>
<evidence type="ECO:0000313" key="8">
    <source>
        <dbReference type="Proteomes" id="UP001162156"/>
    </source>
</evidence>
<proteinExistence type="predicted"/>
<name>A0AAV8X700_9CUCU</name>
<evidence type="ECO:0000256" key="3">
    <source>
        <dbReference type="ARBA" id="ARBA00022801"/>
    </source>
</evidence>
<dbReference type="GO" id="GO:0006508">
    <property type="term" value="P:proteolysis"/>
    <property type="evidence" value="ECO:0007669"/>
    <property type="project" value="UniProtKB-KW"/>
</dbReference>
<dbReference type="AlphaFoldDB" id="A0AAV8X700"/>
<sequence length="76" mass="8888">MSKTELAQSVEIECIPLKSCPTVMKLIFTKKYAPETIEFLKRSHCGFDERRQPKVWCAKFNFCTTPDNRNGKILKY</sequence>
<protein>
    <recommendedName>
        <fullName evidence="6">Clip domain-containing protein</fullName>
    </recommendedName>
</protein>
<organism evidence="7 8">
    <name type="scientific">Rhamnusium bicolor</name>
    <dbReference type="NCBI Taxonomy" id="1586634"/>
    <lineage>
        <taxon>Eukaryota</taxon>
        <taxon>Metazoa</taxon>
        <taxon>Ecdysozoa</taxon>
        <taxon>Arthropoda</taxon>
        <taxon>Hexapoda</taxon>
        <taxon>Insecta</taxon>
        <taxon>Pterygota</taxon>
        <taxon>Neoptera</taxon>
        <taxon>Endopterygota</taxon>
        <taxon>Coleoptera</taxon>
        <taxon>Polyphaga</taxon>
        <taxon>Cucujiformia</taxon>
        <taxon>Chrysomeloidea</taxon>
        <taxon>Cerambycidae</taxon>
        <taxon>Lepturinae</taxon>
        <taxon>Rhagiini</taxon>
        <taxon>Rhamnusium</taxon>
    </lineage>
</organism>
<reference evidence="7" key="1">
    <citation type="journal article" date="2023" name="Insect Mol. Biol.">
        <title>Genome sequencing provides insights into the evolution of gene families encoding plant cell wall-degrading enzymes in longhorned beetles.</title>
        <authorList>
            <person name="Shin N.R."/>
            <person name="Okamura Y."/>
            <person name="Kirsch R."/>
            <person name="Pauchet Y."/>
        </authorList>
    </citation>
    <scope>NUCLEOTIDE SEQUENCE</scope>
    <source>
        <strain evidence="7">RBIC_L_NR</strain>
    </source>
</reference>
<keyword evidence="1" id="KW-0645">Protease</keyword>
<keyword evidence="5" id="KW-1015">Disulfide bond</keyword>
<evidence type="ECO:0000259" key="6">
    <source>
        <dbReference type="Pfam" id="PF12032"/>
    </source>
</evidence>
<keyword evidence="2" id="KW-0732">Signal</keyword>
<evidence type="ECO:0000256" key="4">
    <source>
        <dbReference type="ARBA" id="ARBA00022825"/>
    </source>
</evidence>
<keyword evidence="8" id="KW-1185">Reference proteome</keyword>
<comment type="caution">
    <text evidence="7">The sequence shown here is derived from an EMBL/GenBank/DDBJ whole genome shotgun (WGS) entry which is preliminary data.</text>
</comment>
<dbReference type="EMBL" id="JANEYF010003756">
    <property type="protein sequence ID" value="KAJ8934222.1"/>
    <property type="molecule type" value="Genomic_DNA"/>
</dbReference>
<dbReference type="Gene3D" id="3.30.1640.30">
    <property type="match status" value="1"/>
</dbReference>
<gene>
    <name evidence="7" type="ORF">NQ314_013500</name>
</gene>
<evidence type="ECO:0000313" key="7">
    <source>
        <dbReference type="EMBL" id="KAJ8934222.1"/>
    </source>
</evidence>
<dbReference type="Proteomes" id="UP001162156">
    <property type="component" value="Unassembled WGS sequence"/>
</dbReference>
<evidence type="ECO:0000256" key="5">
    <source>
        <dbReference type="ARBA" id="ARBA00023157"/>
    </source>
</evidence>
<evidence type="ECO:0000256" key="2">
    <source>
        <dbReference type="ARBA" id="ARBA00022729"/>
    </source>
</evidence>
<dbReference type="InterPro" id="IPR038565">
    <property type="entry name" value="CLIP_sf"/>
</dbReference>
<feature type="domain" description="Clip" evidence="6">
    <location>
        <begin position="13"/>
        <end position="57"/>
    </location>
</feature>